<dbReference type="PANTHER" id="PTHR41521:SF4">
    <property type="entry name" value="BLR0684 PROTEIN"/>
    <property type="match status" value="1"/>
</dbReference>
<dbReference type="InterPro" id="IPR011008">
    <property type="entry name" value="Dimeric_a/b-barrel"/>
</dbReference>
<evidence type="ECO:0000313" key="3">
    <source>
        <dbReference type="Proteomes" id="UP000275401"/>
    </source>
</evidence>
<evidence type="ECO:0000259" key="1">
    <source>
        <dbReference type="Pfam" id="PF07045"/>
    </source>
</evidence>
<dbReference type="Gene3D" id="3.30.70.100">
    <property type="match status" value="1"/>
</dbReference>
<dbReference type="EMBL" id="RIBZ01000124">
    <property type="protein sequence ID" value="RNG30630.1"/>
    <property type="molecule type" value="Genomic_DNA"/>
</dbReference>
<protein>
    <submittedName>
        <fullName evidence="2">DUF1330 domain-containing protein</fullName>
    </submittedName>
</protein>
<proteinExistence type="predicted"/>
<dbReference type="RefSeq" id="WP_123099584.1">
    <property type="nucleotide sequence ID" value="NZ_RIBZ01000124.1"/>
</dbReference>
<feature type="domain" description="DUF1330" evidence="1">
    <location>
        <begin position="2"/>
        <end position="95"/>
    </location>
</feature>
<dbReference type="Pfam" id="PF07045">
    <property type="entry name" value="DUF1330"/>
    <property type="match status" value="1"/>
</dbReference>
<sequence length="97" mass="11132">MPAYVISEVEVLDESRAATYRELAAESIARYGGRYLARGRHPDAVEGEWPDERRMVILEFPSMAEARRWYASPEYAEALEIRKDALDRRLLFVDGGP</sequence>
<reference evidence="2 3" key="1">
    <citation type="submission" date="2018-11" db="EMBL/GenBank/DDBJ databases">
        <title>The Potential of Streptomyces as Biocontrol Agents against the Tomato grey mould, Botrytis cinerea (Gray mold) Frontiers in Microbiology.</title>
        <authorList>
            <person name="Li D."/>
        </authorList>
    </citation>
    <scope>NUCLEOTIDE SEQUENCE [LARGE SCALE GENOMIC DNA]</scope>
    <source>
        <strain evidence="2 3">NEAU-LD23</strain>
    </source>
</reference>
<dbReference type="AlphaFoldDB" id="A0A3M8WMZ1"/>
<dbReference type="InterPro" id="IPR010753">
    <property type="entry name" value="DUF1330"/>
</dbReference>
<organism evidence="2 3">
    <name type="scientific">Streptomyces botrytidirepellens</name>
    <dbReference type="NCBI Taxonomy" id="2486417"/>
    <lineage>
        <taxon>Bacteria</taxon>
        <taxon>Bacillati</taxon>
        <taxon>Actinomycetota</taxon>
        <taxon>Actinomycetes</taxon>
        <taxon>Kitasatosporales</taxon>
        <taxon>Streptomycetaceae</taxon>
        <taxon>Streptomyces</taxon>
    </lineage>
</organism>
<gene>
    <name evidence="2" type="ORF">EEJ42_09840</name>
</gene>
<comment type="caution">
    <text evidence="2">The sequence shown here is derived from an EMBL/GenBank/DDBJ whole genome shotgun (WGS) entry which is preliminary data.</text>
</comment>
<keyword evidence="3" id="KW-1185">Reference proteome</keyword>
<evidence type="ECO:0000313" key="2">
    <source>
        <dbReference type="EMBL" id="RNG30630.1"/>
    </source>
</evidence>
<dbReference type="SUPFAM" id="SSF54909">
    <property type="entry name" value="Dimeric alpha+beta barrel"/>
    <property type="match status" value="1"/>
</dbReference>
<name>A0A3M8WMZ1_9ACTN</name>
<dbReference type="Proteomes" id="UP000275401">
    <property type="component" value="Unassembled WGS sequence"/>
</dbReference>
<dbReference type="PANTHER" id="PTHR41521">
    <property type="match status" value="1"/>
</dbReference>
<accession>A0A3M8WMZ1</accession>